<dbReference type="InterPro" id="IPR036397">
    <property type="entry name" value="RNaseH_sf"/>
</dbReference>
<feature type="domain" description="Exonuclease" evidence="1">
    <location>
        <begin position="59"/>
        <end position="225"/>
    </location>
</feature>
<organism evidence="2 3">
    <name type="scientific">Anoxybacillus flavithermus NBRC 109594</name>
    <dbReference type="NCBI Taxonomy" id="1315967"/>
    <lineage>
        <taxon>Bacteria</taxon>
        <taxon>Bacillati</taxon>
        <taxon>Bacillota</taxon>
        <taxon>Bacilli</taxon>
        <taxon>Bacillales</taxon>
        <taxon>Anoxybacillaceae</taxon>
        <taxon>Anoxybacillus</taxon>
    </lineage>
</organism>
<dbReference type="Gene3D" id="3.30.420.10">
    <property type="entry name" value="Ribonuclease H-like superfamily/Ribonuclease H"/>
    <property type="match status" value="1"/>
</dbReference>
<dbReference type="EMBL" id="BARH01000003">
    <property type="protein sequence ID" value="GAC90051.1"/>
    <property type="molecule type" value="Genomic_DNA"/>
</dbReference>
<protein>
    <recommendedName>
        <fullName evidence="1">Exonuclease domain-containing protein</fullName>
    </recommendedName>
</protein>
<dbReference type="SMART" id="SM00479">
    <property type="entry name" value="EXOIII"/>
    <property type="match status" value="1"/>
</dbReference>
<gene>
    <name evidence="2" type="ORF">KN10_0487</name>
</gene>
<comment type="caution">
    <text evidence="2">The sequence shown here is derived from an EMBL/GenBank/DDBJ whole genome shotgun (WGS) entry which is preliminary data.</text>
</comment>
<dbReference type="GO" id="GO:0003676">
    <property type="term" value="F:nucleic acid binding"/>
    <property type="evidence" value="ECO:0007669"/>
    <property type="project" value="InterPro"/>
</dbReference>
<evidence type="ECO:0000259" key="1">
    <source>
        <dbReference type="SMART" id="SM00479"/>
    </source>
</evidence>
<dbReference type="GO" id="GO:0045004">
    <property type="term" value="P:DNA replication proofreading"/>
    <property type="evidence" value="ECO:0007669"/>
    <property type="project" value="TreeGrafter"/>
</dbReference>
<sequence length="242" mass="28033">MGVMERPFQWISRILSLGLRYDQATAVGPAFQQEAWIRKIMKEAKKRTYSLETPLSDVTFILLDTETTGFSPQRGDEIFSLAALKTKNGEPLDLYCSNFRPKRRIPEHVEALTGITNDDVACAPLLEEEIHHILSFLNHGILLGYHIQHDVAFLNEFLSRNYRTVLQQTTIEMRKIMECIYHDSFPTLDDALSFYHLTPIDRHTAKGDVMSLFEIWKRVFIELQQLQIDTLHDLYTLLSQCS</sequence>
<dbReference type="InterPro" id="IPR012337">
    <property type="entry name" value="RNaseH-like_sf"/>
</dbReference>
<dbReference type="GO" id="GO:0008408">
    <property type="term" value="F:3'-5' exonuclease activity"/>
    <property type="evidence" value="ECO:0007669"/>
    <property type="project" value="TreeGrafter"/>
</dbReference>
<dbReference type="Proteomes" id="UP000013057">
    <property type="component" value="Unassembled WGS sequence"/>
</dbReference>
<evidence type="ECO:0000313" key="2">
    <source>
        <dbReference type="EMBL" id="GAC90051.1"/>
    </source>
</evidence>
<dbReference type="Pfam" id="PF00929">
    <property type="entry name" value="RNase_T"/>
    <property type="match status" value="1"/>
</dbReference>
<dbReference type="GO" id="GO:0005829">
    <property type="term" value="C:cytosol"/>
    <property type="evidence" value="ECO:0007669"/>
    <property type="project" value="TreeGrafter"/>
</dbReference>
<accession>R4F9C6</accession>
<dbReference type="CDD" id="cd06127">
    <property type="entry name" value="DEDDh"/>
    <property type="match status" value="1"/>
</dbReference>
<proteinExistence type="predicted"/>
<dbReference type="InterPro" id="IPR013520">
    <property type="entry name" value="Ribonucl_H"/>
</dbReference>
<name>R4F9C6_9BACL</name>
<dbReference type="AlphaFoldDB" id="R4F9C6"/>
<dbReference type="PANTHER" id="PTHR30231:SF41">
    <property type="entry name" value="DNA POLYMERASE III SUBUNIT EPSILON"/>
    <property type="match status" value="1"/>
</dbReference>
<dbReference type="SUPFAM" id="SSF53098">
    <property type="entry name" value="Ribonuclease H-like"/>
    <property type="match status" value="1"/>
</dbReference>
<reference evidence="3" key="1">
    <citation type="journal article" date="2013" name="Genome">
        <title>Draft Genome Sequence of a Thermophilic Member of the Bacillaceae, Anoxybacillus flavithermus Strain Kn10, Isolated from the Kan-nawa Hot Spring in Japan.</title>
        <authorList>
            <person name="Matsutani M."/>
            <person name="Shirakihara Y."/>
            <person name="Imada K."/>
            <person name="Yakushi T."/>
            <person name="Matsushita K."/>
        </authorList>
    </citation>
    <scope>NUCLEOTIDE SEQUENCE [LARGE SCALE GENOMIC DNA]</scope>
    <source>
        <strain evidence="3">NBRC 109594</strain>
    </source>
</reference>
<dbReference type="NCBIfam" id="NF005836">
    <property type="entry name" value="PRK07740.1"/>
    <property type="match status" value="1"/>
</dbReference>
<dbReference type="PANTHER" id="PTHR30231">
    <property type="entry name" value="DNA POLYMERASE III SUBUNIT EPSILON"/>
    <property type="match status" value="1"/>
</dbReference>
<evidence type="ECO:0000313" key="3">
    <source>
        <dbReference type="Proteomes" id="UP000013057"/>
    </source>
</evidence>